<sequence length="179" mass="20244">MYVSVINYSTNRRRRQSRELNKGNSSRWYPPGIVSHCRHRQRTASSLPQRQCPYGVPRVSLLIQSSPSAVTAAVVAVKGDLDKEDYITSFYARAVRRDQARGGYRNSAGDAGRALVRAKERLVDDLRSDVPISERARGWAPLEAHDFCTNDNHRRAVITVSRERGFFCAVAFALLMSRF</sequence>
<organism evidence="1 2">
    <name type="scientific">Eumeta variegata</name>
    <name type="common">Bagworm moth</name>
    <name type="synonym">Eumeta japonica</name>
    <dbReference type="NCBI Taxonomy" id="151549"/>
    <lineage>
        <taxon>Eukaryota</taxon>
        <taxon>Metazoa</taxon>
        <taxon>Ecdysozoa</taxon>
        <taxon>Arthropoda</taxon>
        <taxon>Hexapoda</taxon>
        <taxon>Insecta</taxon>
        <taxon>Pterygota</taxon>
        <taxon>Neoptera</taxon>
        <taxon>Endopterygota</taxon>
        <taxon>Lepidoptera</taxon>
        <taxon>Glossata</taxon>
        <taxon>Ditrysia</taxon>
        <taxon>Tineoidea</taxon>
        <taxon>Psychidae</taxon>
        <taxon>Oiketicinae</taxon>
        <taxon>Eumeta</taxon>
    </lineage>
</organism>
<dbReference type="Proteomes" id="UP000299102">
    <property type="component" value="Unassembled WGS sequence"/>
</dbReference>
<proteinExistence type="predicted"/>
<dbReference type="AlphaFoldDB" id="A0A4C2A3K7"/>
<evidence type="ECO:0000313" key="2">
    <source>
        <dbReference type="Proteomes" id="UP000299102"/>
    </source>
</evidence>
<evidence type="ECO:0000313" key="1">
    <source>
        <dbReference type="EMBL" id="GBP95521.1"/>
    </source>
</evidence>
<reference evidence="1 2" key="1">
    <citation type="journal article" date="2019" name="Commun. Biol.">
        <title>The bagworm genome reveals a unique fibroin gene that provides high tensile strength.</title>
        <authorList>
            <person name="Kono N."/>
            <person name="Nakamura H."/>
            <person name="Ohtoshi R."/>
            <person name="Tomita M."/>
            <person name="Numata K."/>
            <person name="Arakawa K."/>
        </authorList>
    </citation>
    <scope>NUCLEOTIDE SEQUENCE [LARGE SCALE GENOMIC DNA]</scope>
</reference>
<dbReference type="EMBL" id="BGZK01002646">
    <property type="protein sequence ID" value="GBP95521.1"/>
    <property type="molecule type" value="Genomic_DNA"/>
</dbReference>
<name>A0A4C2A3K7_EUMVA</name>
<accession>A0A4C2A3K7</accession>
<comment type="caution">
    <text evidence="1">The sequence shown here is derived from an EMBL/GenBank/DDBJ whole genome shotgun (WGS) entry which is preliminary data.</text>
</comment>
<protein>
    <submittedName>
        <fullName evidence="1">Uncharacterized protein</fullName>
    </submittedName>
</protein>
<keyword evidence="2" id="KW-1185">Reference proteome</keyword>
<gene>
    <name evidence="1" type="ORF">EVAR_98018_1</name>
</gene>